<dbReference type="PANTHER" id="PTHR43649">
    <property type="entry name" value="ARABINOSE-BINDING PROTEIN-RELATED"/>
    <property type="match status" value="1"/>
</dbReference>
<dbReference type="InterPro" id="IPR006059">
    <property type="entry name" value="SBP"/>
</dbReference>
<dbReference type="PANTHER" id="PTHR43649:SF12">
    <property type="entry name" value="DIACETYLCHITOBIOSE BINDING PROTEIN DASA"/>
    <property type="match status" value="1"/>
</dbReference>
<feature type="signal peptide" evidence="1">
    <location>
        <begin position="1"/>
        <end position="38"/>
    </location>
</feature>
<evidence type="ECO:0000256" key="1">
    <source>
        <dbReference type="SAM" id="SignalP"/>
    </source>
</evidence>
<evidence type="ECO:0000313" key="2">
    <source>
        <dbReference type="EMBL" id="HDX32979.1"/>
    </source>
</evidence>
<dbReference type="Pfam" id="PF01547">
    <property type="entry name" value="SBP_bac_1"/>
    <property type="match status" value="1"/>
</dbReference>
<dbReference type="Pfam" id="PF10518">
    <property type="entry name" value="TAT_signal"/>
    <property type="match status" value="1"/>
</dbReference>
<proteinExistence type="predicted"/>
<protein>
    <submittedName>
        <fullName evidence="2">Extracellular solute-binding protein</fullName>
    </submittedName>
</protein>
<dbReference type="InterPro" id="IPR006311">
    <property type="entry name" value="TAT_signal"/>
</dbReference>
<dbReference type="AlphaFoldDB" id="A0A7C1FHM5"/>
<comment type="caution">
    <text evidence="2">The sequence shown here is derived from an EMBL/GenBank/DDBJ whole genome shotgun (WGS) entry which is preliminary data.</text>
</comment>
<accession>A0A7C1FHM5</accession>
<dbReference type="PROSITE" id="PS51318">
    <property type="entry name" value="TAT"/>
    <property type="match status" value="1"/>
</dbReference>
<reference evidence="2" key="1">
    <citation type="journal article" date="2020" name="mSystems">
        <title>Genome- and Community-Level Interaction Insights into Carbon Utilization and Element Cycling Functions of Hydrothermarchaeota in Hydrothermal Sediment.</title>
        <authorList>
            <person name="Zhou Z."/>
            <person name="Liu Y."/>
            <person name="Xu W."/>
            <person name="Pan J."/>
            <person name="Luo Z.H."/>
            <person name="Li M."/>
        </authorList>
    </citation>
    <scope>NUCLEOTIDE SEQUENCE [LARGE SCALE GENOMIC DNA]</scope>
    <source>
        <strain evidence="2">SpSt-289</strain>
    </source>
</reference>
<dbReference type="NCBIfam" id="TIGR01409">
    <property type="entry name" value="TAT_signal_seq"/>
    <property type="match status" value="1"/>
</dbReference>
<dbReference type="SUPFAM" id="SSF53850">
    <property type="entry name" value="Periplasmic binding protein-like II"/>
    <property type="match status" value="1"/>
</dbReference>
<dbReference type="InterPro" id="IPR050490">
    <property type="entry name" value="Bact_solute-bd_prot1"/>
</dbReference>
<dbReference type="EMBL" id="DSMG01000165">
    <property type="protein sequence ID" value="HDX32979.1"/>
    <property type="molecule type" value="Genomic_DNA"/>
</dbReference>
<feature type="chain" id="PRO_5028369249" evidence="1">
    <location>
        <begin position="39"/>
        <end position="453"/>
    </location>
</feature>
<dbReference type="Gene3D" id="3.40.190.10">
    <property type="entry name" value="Periplasmic binding protein-like II"/>
    <property type="match status" value="1"/>
</dbReference>
<sequence length="453" mass="49769">MNQSRISRRQFLQWSAVTTGALLVAACGPAAAPSTAPAAEQGAAPAAAPNTVQYWYAWGNLDPALAKIVETDEFREHMGGATLEYKGSTGQDVLLTAIAAGTPPDGGSNYSYVNLFTRGATIDVKDMVDASTIINKDDILEGIWNSAFFRGGMIGIPGIECFMWWGLNVNIDTAEKAGLDTSVLPKTWDEVLEWHKAMTKKDEAGNLLQFGLDPYDAMANEPDFISASFGFKWWDEETGRFDLANPRMAEGLNTLGEFIRIAGPDQFAGMRQVEGHGTWGAAFNAGVQNMIIEGYWHPGETQIQKPEVAQYNRAGWAPVPADRKDANIMATGLHAVVIFKDAKNKEGAFKLGEFFQTPTALDIIFKEVGWIHGVKSWLETVDKNAYPGLAFYIDAGPQVTEWTIGRRCPINDFVITQYTELREQVYRDLIDPQAAANELQKRAEAEWQAQGLG</sequence>
<dbReference type="PROSITE" id="PS51257">
    <property type="entry name" value="PROKAR_LIPOPROTEIN"/>
    <property type="match status" value="1"/>
</dbReference>
<organism evidence="2">
    <name type="scientific">Caldilinea aerophila</name>
    <dbReference type="NCBI Taxonomy" id="133453"/>
    <lineage>
        <taxon>Bacteria</taxon>
        <taxon>Bacillati</taxon>
        <taxon>Chloroflexota</taxon>
        <taxon>Caldilineae</taxon>
        <taxon>Caldilineales</taxon>
        <taxon>Caldilineaceae</taxon>
        <taxon>Caldilinea</taxon>
    </lineage>
</organism>
<keyword evidence="1" id="KW-0732">Signal</keyword>
<gene>
    <name evidence="2" type="ORF">ENQ20_16050</name>
</gene>
<dbReference type="InterPro" id="IPR019546">
    <property type="entry name" value="TAT_signal_bac_arc"/>
</dbReference>
<name>A0A7C1FHM5_9CHLR</name>